<keyword evidence="11" id="KW-1185">Reference proteome</keyword>
<dbReference type="SUPFAM" id="SSF51445">
    <property type="entry name" value="(Trans)glycosidases"/>
    <property type="match status" value="1"/>
</dbReference>
<dbReference type="EMBL" id="KN837177">
    <property type="protein sequence ID" value="KIJ36491.1"/>
    <property type="molecule type" value="Genomic_DNA"/>
</dbReference>
<keyword evidence="2 7" id="KW-0378">Hydrolase</keyword>
<name>A0A0C9VGM2_SPHS4</name>
<dbReference type="GO" id="GO:0000272">
    <property type="term" value="P:polysaccharide catabolic process"/>
    <property type="evidence" value="ECO:0007669"/>
    <property type="project" value="UniProtKB-KW"/>
</dbReference>
<protein>
    <submittedName>
        <fullName evidence="10">Unplaced genomic scaffold SPHSTscaffold_102, whole genome shotgun sequence</fullName>
    </submittedName>
</protein>
<feature type="non-terminal residue" evidence="10">
    <location>
        <position position="1"/>
    </location>
</feature>
<evidence type="ECO:0000256" key="3">
    <source>
        <dbReference type="ARBA" id="ARBA00023024"/>
    </source>
</evidence>
<comment type="catalytic activity">
    <reaction evidence="1">
        <text>Random endo-hydrolysis of N-acetyl-beta-D-glucosaminide (1-&gt;4)-beta-linkages in chitin and chitodextrins.</text>
        <dbReference type="EC" id="3.2.1.14"/>
    </reaction>
</comment>
<keyword evidence="6" id="KW-0624">Polysaccharide degradation</keyword>
<dbReference type="GO" id="GO:0008843">
    <property type="term" value="F:endochitinase activity"/>
    <property type="evidence" value="ECO:0007669"/>
    <property type="project" value="UniProtKB-EC"/>
</dbReference>
<evidence type="ECO:0000256" key="5">
    <source>
        <dbReference type="ARBA" id="ARBA00023295"/>
    </source>
</evidence>
<feature type="domain" description="GH18" evidence="9">
    <location>
        <begin position="1"/>
        <end position="303"/>
    </location>
</feature>
<evidence type="ECO:0000256" key="7">
    <source>
        <dbReference type="RuleBase" id="RU000489"/>
    </source>
</evidence>
<dbReference type="Gene3D" id="3.20.20.80">
    <property type="entry name" value="Glycosidases"/>
    <property type="match status" value="1"/>
</dbReference>
<keyword evidence="5 7" id="KW-0326">Glycosidase</keyword>
<dbReference type="PROSITE" id="PS01095">
    <property type="entry name" value="GH18_1"/>
    <property type="match status" value="1"/>
</dbReference>
<dbReference type="InterPro" id="IPR050314">
    <property type="entry name" value="Glycosyl_Hydrlase_18"/>
</dbReference>
<keyword evidence="4" id="KW-0119">Carbohydrate metabolism</keyword>
<dbReference type="InterPro" id="IPR017853">
    <property type="entry name" value="GH"/>
</dbReference>
<evidence type="ECO:0000256" key="4">
    <source>
        <dbReference type="ARBA" id="ARBA00023277"/>
    </source>
</evidence>
<dbReference type="OrthoDB" id="73875at2759"/>
<evidence type="ECO:0000256" key="8">
    <source>
        <dbReference type="RuleBase" id="RU004453"/>
    </source>
</evidence>
<dbReference type="SMART" id="SM00636">
    <property type="entry name" value="Glyco_18"/>
    <property type="match status" value="1"/>
</dbReference>
<dbReference type="AlphaFoldDB" id="A0A0C9VGM2"/>
<sequence>TGSGNFSTIMASADLRSTFISALSDLVNTYCFDGLDFDWEFPASNTSGLAGNAVSMDDTQNFLTFFQELRANPATSKLILSAATSVHPWNDNTMQPSTNVTGFAEVLDWIQIMNYDIWGSWTNNPSPIGPNVPLNDSCAPLSQQMGSAVSGVAKWTAAGMPLDKIFLGVGAYGHSFGYTADTFTPYTNWTTKNKGDKWAGDGGKPPAAVFHTMDFYALIDSGFLDQSGAPMDGIQYVFDNCSQTAYVYDKTSHVVVSFDDAYSFQKKGQFIADSGLRGFGIGEAGGDRDDILLNAIRQTSMVN</sequence>
<dbReference type="Proteomes" id="UP000054279">
    <property type="component" value="Unassembled WGS sequence"/>
</dbReference>
<dbReference type="HOGENOM" id="CLU_002833_6_1_1"/>
<keyword evidence="3" id="KW-0146">Chitin degradation</keyword>
<dbReference type="GO" id="GO:0005576">
    <property type="term" value="C:extracellular region"/>
    <property type="evidence" value="ECO:0007669"/>
    <property type="project" value="TreeGrafter"/>
</dbReference>
<evidence type="ECO:0000256" key="6">
    <source>
        <dbReference type="ARBA" id="ARBA00023326"/>
    </source>
</evidence>
<dbReference type="InterPro" id="IPR011583">
    <property type="entry name" value="Chitinase_II/V-like_cat"/>
</dbReference>
<evidence type="ECO:0000256" key="1">
    <source>
        <dbReference type="ARBA" id="ARBA00000822"/>
    </source>
</evidence>
<organism evidence="10 11">
    <name type="scientific">Sphaerobolus stellatus (strain SS14)</name>
    <dbReference type="NCBI Taxonomy" id="990650"/>
    <lineage>
        <taxon>Eukaryota</taxon>
        <taxon>Fungi</taxon>
        <taxon>Dikarya</taxon>
        <taxon>Basidiomycota</taxon>
        <taxon>Agaricomycotina</taxon>
        <taxon>Agaricomycetes</taxon>
        <taxon>Phallomycetidae</taxon>
        <taxon>Geastrales</taxon>
        <taxon>Sphaerobolaceae</taxon>
        <taxon>Sphaerobolus</taxon>
    </lineage>
</organism>
<dbReference type="PROSITE" id="PS51910">
    <property type="entry name" value="GH18_2"/>
    <property type="match status" value="1"/>
</dbReference>
<proteinExistence type="inferred from homology"/>
<dbReference type="Pfam" id="PF00704">
    <property type="entry name" value="Glyco_hydro_18"/>
    <property type="match status" value="1"/>
</dbReference>
<reference evidence="10 11" key="1">
    <citation type="submission" date="2014-06" db="EMBL/GenBank/DDBJ databases">
        <title>Evolutionary Origins and Diversification of the Mycorrhizal Mutualists.</title>
        <authorList>
            <consortium name="DOE Joint Genome Institute"/>
            <consortium name="Mycorrhizal Genomics Consortium"/>
            <person name="Kohler A."/>
            <person name="Kuo A."/>
            <person name="Nagy L.G."/>
            <person name="Floudas D."/>
            <person name="Copeland A."/>
            <person name="Barry K.W."/>
            <person name="Cichocki N."/>
            <person name="Veneault-Fourrey C."/>
            <person name="LaButti K."/>
            <person name="Lindquist E.A."/>
            <person name="Lipzen A."/>
            <person name="Lundell T."/>
            <person name="Morin E."/>
            <person name="Murat C."/>
            <person name="Riley R."/>
            <person name="Ohm R."/>
            <person name="Sun H."/>
            <person name="Tunlid A."/>
            <person name="Henrissat B."/>
            <person name="Grigoriev I.V."/>
            <person name="Hibbett D.S."/>
            <person name="Martin F."/>
        </authorList>
    </citation>
    <scope>NUCLEOTIDE SEQUENCE [LARGE SCALE GENOMIC DNA]</scope>
    <source>
        <strain evidence="10 11">SS14</strain>
    </source>
</reference>
<evidence type="ECO:0000313" key="10">
    <source>
        <dbReference type="EMBL" id="KIJ36491.1"/>
    </source>
</evidence>
<evidence type="ECO:0000313" key="11">
    <source>
        <dbReference type="Proteomes" id="UP000054279"/>
    </source>
</evidence>
<dbReference type="GO" id="GO:0006032">
    <property type="term" value="P:chitin catabolic process"/>
    <property type="evidence" value="ECO:0007669"/>
    <property type="project" value="UniProtKB-KW"/>
</dbReference>
<dbReference type="InterPro" id="IPR001579">
    <property type="entry name" value="Glyco_hydro_18_chit_AS"/>
</dbReference>
<dbReference type="PANTHER" id="PTHR11177">
    <property type="entry name" value="CHITINASE"/>
    <property type="match status" value="1"/>
</dbReference>
<accession>A0A0C9VGM2</accession>
<gene>
    <name evidence="10" type="ORF">M422DRAFT_179308</name>
</gene>
<dbReference type="PANTHER" id="PTHR11177:SF392">
    <property type="entry name" value="HAP41P"/>
    <property type="match status" value="1"/>
</dbReference>
<evidence type="ECO:0000256" key="2">
    <source>
        <dbReference type="ARBA" id="ARBA00022801"/>
    </source>
</evidence>
<comment type="similarity">
    <text evidence="8">Belongs to the glycosyl hydrolase 18 family.</text>
</comment>
<dbReference type="InterPro" id="IPR001223">
    <property type="entry name" value="Glyco_hydro18_cat"/>
</dbReference>
<evidence type="ECO:0000259" key="9">
    <source>
        <dbReference type="PROSITE" id="PS51910"/>
    </source>
</evidence>
<dbReference type="GO" id="GO:0008061">
    <property type="term" value="F:chitin binding"/>
    <property type="evidence" value="ECO:0007669"/>
    <property type="project" value="InterPro"/>
</dbReference>